<evidence type="ECO:0000313" key="1">
    <source>
        <dbReference type="EnsemblMetazoa" id="LLOJ004465-PA"/>
    </source>
</evidence>
<dbReference type="AlphaFoldDB" id="A0A1B0CJ32"/>
<protein>
    <submittedName>
        <fullName evidence="1">Uncharacterized protein</fullName>
    </submittedName>
</protein>
<sequence>MRNKFRANNDKILYFYEFLVFDKMEKKLKLYQKAIDEERRYSEDISETLREFSKNVADFVKHTVKQRKSDYLSMEMREGDLERIATLSKSIHAKVKSLAVALKEERMINAAQSEKLDFRNMPPPPSVGGSIEPHSLMQSQKAQQELSELKKQMESSNKSFISMGCCLTELLSGLTEEEGNVDRLISGYEKPMRGYFKFLEKTLISYFNTVHERENLPTNNYKFVCLATSVVVNVTSSEDGRKLVVNHEKDHFLLKTFLNLLCRLRYPREIQLIEHFLKFLCEMSLEDEAVKIIQNHLTVMEQIIDYASFIGRIDLQYMAIVLLFNTLDDHLSSGLFERLSSK</sequence>
<dbReference type="EnsemblMetazoa" id="LLOJ004465-RA">
    <property type="protein sequence ID" value="LLOJ004465-PA"/>
    <property type="gene ID" value="LLOJ004465"/>
</dbReference>
<organism evidence="1 2">
    <name type="scientific">Lutzomyia longipalpis</name>
    <name type="common">Sand fly</name>
    <dbReference type="NCBI Taxonomy" id="7200"/>
    <lineage>
        <taxon>Eukaryota</taxon>
        <taxon>Metazoa</taxon>
        <taxon>Ecdysozoa</taxon>
        <taxon>Arthropoda</taxon>
        <taxon>Hexapoda</taxon>
        <taxon>Insecta</taxon>
        <taxon>Pterygota</taxon>
        <taxon>Neoptera</taxon>
        <taxon>Endopterygota</taxon>
        <taxon>Diptera</taxon>
        <taxon>Nematocera</taxon>
        <taxon>Psychodoidea</taxon>
        <taxon>Psychodidae</taxon>
        <taxon>Lutzomyia</taxon>
        <taxon>Lutzomyia</taxon>
    </lineage>
</organism>
<dbReference type="VEuPathDB" id="VectorBase:LLONM1_009822"/>
<evidence type="ECO:0000313" key="2">
    <source>
        <dbReference type="Proteomes" id="UP000092461"/>
    </source>
</evidence>
<reference evidence="1" key="1">
    <citation type="submission" date="2020-05" db="UniProtKB">
        <authorList>
            <consortium name="EnsemblMetazoa"/>
        </authorList>
    </citation>
    <scope>IDENTIFICATION</scope>
    <source>
        <strain evidence="1">Jacobina</strain>
    </source>
</reference>
<accession>A0A1B0CJ32</accession>
<name>A0A1B0CJ32_LUTLO</name>
<keyword evidence="2" id="KW-1185">Reference proteome</keyword>
<dbReference type="EMBL" id="AJWK01013988">
    <property type="status" value="NOT_ANNOTATED_CDS"/>
    <property type="molecule type" value="Genomic_DNA"/>
</dbReference>
<proteinExistence type="predicted"/>
<dbReference type="Proteomes" id="UP000092461">
    <property type="component" value="Unassembled WGS sequence"/>
</dbReference>
<dbReference type="VEuPathDB" id="VectorBase:LLOJ004465"/>